<dbReference type="OrthoDB" id="4761879at2"/>
<accession>A0A286H0F2</accession>
<keyword evidence="1" id="KW-0472">Membrane</keyword>
<dbReference type="EMBL" id="OCNJ01000017">
    <property type="protein sequence ID" value="SOE01221.1"/>
    <property type="molecule type" value="Genomic_DNA"/>
</dbReference>
<name>A0A286H0F2_9PROT</name>
<evidence type="ECO:0008006" key="4">
    <source>
        <dbReference type="Google" id="ProtNLM"/>
    </source>
</evidence>
<evidence type="ECO:0000313" key="2">
    <source>
        <dbReference type="EMBL" id="SOE01221.1"/>
    </source>
</evidence>
<dbReference type="RefSeq" id="WP_097281553.1">
    <property type="nucleotide sequence ID" value="NZ_OCNJ01000017.1"/>
</dbReference>
<feature type="transmembrane region" description="Helical" evidence="1">
    <location>
        <begin position="12"/>
        <end position="35"/>
    </location>
</feature>
<organism evidence="2 3">
    <name type="scientific">Caenispirillum bisanense</name>
    <dbReference type="NCBI Taxonomy" id="414052"/>
    <lineage>
        <taxon>Bacteria</taxon>
        <taxon>Pseudomonadati</taxon>
        <taxon>Pseudomonadota</taxon>
        <taxon>Alphaproteobacteria</taxon>
        <taxon>Rhodospirillales</taxon>
        <taxon>Novispirillaceae</taxon>
        <taxon>Caenispirillum</taxon>
    </lineage>
</organism>
<dbReference type="AlphaFoldDB" id="A0A286H0F2"/>
<gene>
    <name evidence="2" type="ORF">SAMN05421508_1177</name>
</gene>
<keyword evidence="1" id="KW-1133">Transmembrane helix</keyword>
<evidence type="ECO:0000313" key="3">
    <source>
        <dbReference type="Proteomes" id="UP000219621"/>
    </source>
</evidence>
<keyword evidence="3" id="KW-1185">Reference proteome</keyword>
<proteinExistence type="predicted"/>
<feature type="transmembrane region" description="Helical" evidence="1">
    <location>
        <begin position="55"/>
        <end position="77"/>
    </location>
</feature>
<dbReference type="Proteomes" id="UP000219621">
    <property type="component" value="Unassembled WGS sequence"/>
</dbReference>
<reference evidence="2 3" key="1">
    <citation type="submission" date="2017-09" db="EMBL/GenBank/DDBJ databases">
        <authorList>
            <person name="Ehlers B."/>
            <person name="Leendertz F.H."/>
        </authorList>
    </citation>
    <scope>NUCLEOTIDE SEQUENCE [LARGE SCALE GENOMIC DNA]</scope>
    <source>
        <strain evidence="2 3">USBA 140</strain>
    </source>
</reference>
<keyword evidence="1" id="KW-0812">Transmembrane</keyword>
<protein>
    <recommendedName>
        <fullName evidence="4">PH domain-containing protein</fullName>
    </recommendedName>
</protein>
<evidence type="ECO:0000256" key="1">
    <source>
        <dbReference type="SAM" id="Phobius"/>
    </source>
</evidence>
<sequence length="192" mass="20693">MVYTFPYDRRKLSVFAVLSVVGTAAAAALFLLVFVREGEAAQVVLDTTAADMGTASAGLFGILLFGGLAITAARFLLRAGPVLTIDEHGILDRRWGRRIPWAQVRAVQARGRGIAATFALAVDRPERFDSRPLWRRVACFPLGLRRNRGREVTLPVGALACRSEDVALAIEACGGVPVQRRLPAVRAIGAAR</sequence>